<accession>A0A553H4Z7</accession>
<evidence type="ECO:0000313" key="1">
    <source>
        <dbReference type="EMBL" id="TRX76839.1"/>
    </source>
</evidence>
<dbReference type="EMBL" id="VJOY01000001">
    <property type="protein sequence ID" value="TRX76839.1"/>
    <property type="molecule type" value="Genomic_DNA"/>
</dbReference>
<dbReference type="AlphaFoldDB" id="A0A553H4Z7"/>
<name>A0A553H4Z7_9PSED</name>
<proteinExistence type="predicted"/>
<protein>
    <submittedName>
        <fullName evidence="1">Uncharacterized protein</fullName>
    </submittedName>
</protein>
<sequence>MQTAAQFAATLIETNFDSAEIQALFKASELPKEEFLQKLGSQLVEHNGTLVNGQASAKGLFPLHKVINFEVVEFDITVTNPSNGRYIVEVVSKIMGYKVGDSFLSFDNGTLSRHETVGNSTLGAEYDVKLQLSGGFNVSFEASVWIDIGFLSKKAHFGPKWLF</sequence>
<reference evidence="1 2" key="1">
    <citation type="submission" date="2019-07" db="EMBL/GenBank/DDBJ databases">
        <title>Pseudomonas mangiferae sp. nov., isolated from bark of mango tree in Thailand.</title>
        <authorList>
            <person name="Srisuk N."/>
            <person name="Anurat P."/>
        </authorList>
    </citation>
    <scope>NUCLEOTIDE SEQUENCE [LARGE SCALE GENOMIC DNA]</scope>
    <source>
        <strain evidence="1 2">DMKU_BBB3-04</strain>
    </source>
</reference>
<dbReference type="Proteomes" id="UP000315235">
    <property type="component" value="Unassembled WGS sequence"/>
</dbReference>
<dbReference type="RefSeq" id="WP_143486612.1">
    <property type="nucleotide sequence ID" value="NZ_VJOY01000001.1"/>
</dbReference>
<organism evidence="1 2">
    <name type="scientific">Pseudomonas mangiferae</name>
    <dbReference type="NCBI Taxonomy" id="2593654"/>
    <lineage>
        <taxon>Bacteria</taxon>
        <taxon>Pseudomonadati</taxon>
        <taxon>Pseudomonadota</taxon>
        <taxon>Gammaproteobacteria</taxon>
        <taxon>Pseudomonadales</taxon>
        <taxon>Pseudomonadaceae</taxon>
        <taxon>Pseudomonas</taxon>
    </lineage>
</organism>
<comment type="caution">
    <text evidence="1">The sequence shown here is derived from an EMBL/GenBank/DDBJ whole genome shotgun (WGS) entry which is preliminary data.</text>
</comment>
<evidence type="ECO:0000313" key="2">
    <source>
        <dbReference type="Proteomes" id="UP000315235"/>
    </source>
</evidence>
<gene>
    <name evidence="1" type="ORF">FM069_02130</name>
</gene>
<keyword evidence="2" id="KW-1185">Reference proteome</keyword>